<keyword evidence="2 3" id="KW-0808">Transferase</keyword>
<proteinExistence type="inferred from homology"/>
<name>A0A4Q9M8Q8_9APHY</name>
<reference evidence="3" key="1">
    <citation type="submission" date="2019-01" db="EMBL/GenBank/DDBJ databases">
        <title>Draft genome sequences of three monokaryotic isolates of the white-rot basidiomycete fungus Dichomitus squalens.</title>
        <authorList>
            <consortium name="DOE Joint Genome Institute"/>
            <person name="Lopez S.C."/>
            <person name="Andreopoulos B."/>
            <person name="Pangilinan J."/>
            <person name="Lipzen A."/>
            <person name="Riley R."/>
            <person name="Ahrendt S."/>
            <person name="Ng V."/>
            <person name="Barry K."/>
            <person name="Daum C."/>
            <person name="Grigoriev I.V."/>
            <person name="Hilden K.S."/>
            <person name="Makela M.R."/>
            <person name="de Vries R.P."/>
        </authorList>
    </citation>
    <scope>NUCLEOTIDE SEQUENCE [LARGE SCALE GENOMIC DNA]</scope>
    <source>
        <strain evidence="3">OM18370.1</strain>
    </source>
</reference>
<dbReference type="InterPro" id="IPR002213">
    <property type="entry name" value="UDP_glucos_trans"/>
</dbReference>
<evidence type="ECO:0000313" key="3">
    <source>
        <dbReference type="EMBL" id="TBU22538.1"/>
    </source>
</evidence>
<evidence type="ECO:0000256" key="2">
    <source>
        <dbReference type="ARBA" id="ARBA00022679"/>
    </source>
</evidence>
<dbReference type="AlphaFoldDB" id="A0A4Q9M8Q8"/>
<dbReference type="Gene3D" id="3.40.50.2000">
    <property type="entry name" value="Glycogen Phosphorylase B"/>
    <property type="match status" value="2"/>
</dbReference>
<dbReference type="PANTHER" id="PTHR48047">
    <property type="entry name" value="GLYCOSYLTRANSFERASE"/>
    <property type="match status" value="1"/>
</dbReference>
<evidence type="ECO:0000256" key="1">
    <source>
        <dbReference type="ARBA" id="ARBA00009995"/>
    </source>
</evidence>
<dbReference type="EMBL" id="ML143538">
    <property type="protein sequence ID" value="TBU22538.1"/>
    <property type="molecule type" value="Genomic_DNA"/>
</dbReference>
<accession>A0A4Q9M8Q8</accession>
<dbReference type="OrthoDB" id="5835829at2759"/>
<sequence length="510" mass="56834">MAHVQGHIVLLGNGSWPDTKQLCIFATRIVNLRSTHITIITTEDLFERARREVTSEMLDSLSLDLIRIVGLPSERCDNLTDAIFNAAFKAIYEKLMASQSFQCTATGRIYGPLPLPRAVVSPNLTMDLMADLRKRSHQSVKVLAWYSRAPSTLFFFHGPAERGGVKELCARVQEEAARTQTPEAKIIEKTVRYLHNHLIRVPGYEPIYSHEIQPQELATRGSIGIEWLTIHDMLMACDGVLISTPESWDALSIIGARYWMKETSRNVYALGPMIARSPQAAENEVAIAHQGAATRTFLDRILKTHGEKSLLYISFGCAMWPKHPEKLWTFLDAVMELQIPFILSHASKDATIPQKIKDKVDRYGLGLLSPFCPQEVILNHQATGWFVTQCGQSSVLEAVNAGVPMICWPYVGDESLNAIYVVDTLKIGYELLQIRTGHGLKRIYRTGVRPEGTPEAIRAETMVVLQKAFGQDGAKLRGNVACLRKKLKDPWEQGGESQQAALAFVGSLGL</sequence>
<dbReference type="SUPFAM" id="SSF53756">
    <property type="entry name" value="UDP-Glycosyltransferase/glycogen phosphorylase"/>
    <property type="match status" value="1"/>
</dbReference>
<dbReference type="PANTHER" id="PTHR48047:SF215">
    <property type="entry name" value="GLYCOSYLTRANSFERASE"/>
    <property type="match status" value="1"/>
</dbReference>
<organism evidence="3">
    <name type="scientific">Dichomitus squalens</name>
    <dbReference type="NCBI Taxonomy" id="114155"/>
    <lineage>
        <taxon>Eukaryota</taxon>
        <taxon>Fungi</taxon>
        <taxon>Dikarya</taxon>
        <taxon>Basidiomycota</taxon>
        <taxon>Agaricomycotina</taxon>
        <taxon>Agaricomycetes</taxon>
        <taxon>Polyporales</taxon>
        <taxon>Polyporaceae</taxon>
        <taxon>Dichomitus</taxon>
    </lineage>
</organism>
<comment type="similarity">
    <text evidence="1">Belongs to the UDP-glycosyltransferase family.</text>
</comment>
<dbReference type="GO" id="GO:0035251">
    <property type="term" value="F:UDP-glucosyltransferase activity"/>
    <property type="evidence" value="ECO:0007669"/>
    <property type="project" value="TreeGrafter"/>
</dbReference>
<dbReference type="Proteomes" id="UP000292957">
    <property type="component" value="Unassembled WGS sequence"/>
</dbReference>
<protein>
    <submittedName>
        <fullName evidence="3">UDP-Glycosyltransferase/glycogen phosphorylase</fullName>
    </submittedName>
</protein>
<gene>
    <name evidence="3" type="ORF">BD311DRAFT_141230</name>
</gene>
<dbReference type="Pfam" id="PF00201">
    <property type="entry name" value="UDPGT"/>
    <property type="match status" value="1"/>
</dbReference>